<dbReference type="Proteomes" id="UP000653076">
    <property type="component" value="Unassembled WGS sequence"/>
</dbReference>
<reference evidence="1 2" key="1">
    <citation type="submission" date="2021-01" db="EMBL/GenBank/DDBJ databases">
        <title>Whole genome shotgun sequence of Verrucosispora qiuiae NBRC 106684.</title>
        <authorList>
            <person name="Komaki H."/>
            <person name="Tamura T."/>
        </authorList>
    </citation>
    <scope>NUCLEOTIDE SEQUENCE [LARGE SCALE GENOMIC DNA]</scope>
    <source>
        <strain evidence="1 2">NBRC 106684</strain>
    </source>
</reference>
<keyword evidence="2" id="KW-1185">Reference proteome</keyword>
<organism evidence="1 2">
    <name type="scientific">Micromonospora qiuiae</name>
    <dbReference type="NCBI Taxonomy" id="502268"/>
    <lineage>
        <taxon>Bacteria</taxon>
        <taxon>Bacillati</taxon>
        <taxon>Actinomycetota</taxon>
        <taxon>Actinomycetes</taxon>
        <taxon>Micromonosporales</taxon>
        <taxon>Micromonosporaceae</taxon>
        <taxon>Micromonospora</taxon>
    </lineage>
</organism>
<dbReference type="EMBL" id="BOPC01000032">
    <property type="protein sequence ID" value="GIJ27418.1"/>
    <property type="molecule type" value="Genomic_DNA"/>
</dbReference>
<evidence type="ECO:0000313" key="2">
    <source>
        <dbReference type="Proteomes" id="UP000653076"/>
    </source>
</evidence>
<name>A0ABQ4JB80_9ACTN</name>
<accession>A0ABQ4JB80</accession>
<protein>
    <submittedName>
        <fullName evidence="1">Uncharacterized protein</fullName>
    </submittedName>
</protein>
<gene>
    <name evidence="1" type="ORF">Vqi01_25800</name>
</gene>
<evidence type="ECO:0000313" key="1">
    <source>
        <dbReference type="EMBL" id="GIJ27418.1"/>
    </source>
</evidence>
<comment type="caution">
    <text evidence="1">The sequence shown here is derived from an EMBL/GenBank/DDBJ whole genome shotgun (WGS) entry which is preliminary data.</text>
</comment>
<sequence>MMEVARRELARMRSLLAEHQRVEDVWLHWKIKRANFDTWCGYDIEHLFAAGAQATVAFVRDSEHPDRDDVLERLLDEEGQPHVSEDDLAAWLQRERSRFPLGPAAEDPLRWVHRAKFIGDGELARQWLDRWASGRQRDEETLSQLRYQLADLGAFAEAAKAQRESLVFADNPWDTASAWQSLAQLERQAGGHHAAWEALRECRRALDGVSGWTTVGLGRMYVEELFRLAAAATGTLAGVVFAEAERQALQVPGLPLVVLQAATEAADNVGDQTRAAHYQKLRHAEQRRIDVEMGWASS</sequence>
<proteinExistence type="predicted"/>